<dbReference type="EMBL" id="ON529850">
    <property type="protein sequence ID" value="UTC28493.1"/>
    <property type="molecule type" value="Genomic_DNA"/>
</dbReference>
<keyword evidence="2" id="KW-1185">Reference proteome</keyword>
<evidence type="ECO:0000313" key="2">
    <source>
        <dbReference type="Proteomes" id="UP001055634"/>
    </source>
</evidence>
<proteinExistence type="predicted"/>
<evidence type="ECO:0000313" key="1">
    <source>
        <dbReference type="EMBL" id="UTC28493.1"/>
    </source>
</evidence>
<name>A0A9E7N2E2_9CAUD</name>
<dbReference type="Proteomes" id="UP001055634">
    <property type="component" value="Segment"/>
</dbReference>
<accession>A0A9E7N2E2</accession>
<gene>
    <name evidence="1" type="ORF">GURKE_04910</name>
</gene>
<organism evidence="1 2">
    <name type="scientific">Brevundimonas phage vB_BpoS-Gurke</name>
    <dbReference type="NCBI Taxonomy" id="2948599"/>
    <lineage>
        <taxon>Viruses</taxon>
        <taxon>Duplodnaviria</taxon>
        <taxon>Heunggongvirae</taxon>
        <taxon>Uroviricota</taxon>
        <taxon>Caudoviricetes</taxon>
        <taxon>Jeanschmidtviridae</taxon>
        <taxon>Kikimoravirus</taxon>
        <taxon>Kikimoravirus gurke</taxon>
    </lineage>
</organism>
<protein>
    <submittedName>
        <fullName evidence="1">Uncharacterized protein</fullName>
    </submittedName>
</protein>
<reference evidence="1" key="1">
    <citation type="submission" date="2022-04" db="EMBL/GenBank/DDBJ databases">
        <authorList>
            <person name="Friedrich I."/>
            <person name="Schneider D."/>
            <person name="Poehlein A."/>
            <person name="Hertel R."/>
            <person name="Daniel R."/>
        </authorList>
    </citation>
    <scope>NUCLEOTIDE SEQUENCE</scope>
</reference>
<sequence length="232" mass="26278">MTKPFPLPYGPDNSFSLASIMTQPINRDWTEGYPDKWDVVRPKPTLDDINQYAEDLWEDHPEERARYDDAASDGTEIAGEDLIEAFEQTDGYDEWRDSFDPMMNYAWPVDLRYTSSDELYDIAQRLNTWGLAIVLIERSDDPYEETTYEFALTGGGMDMSDHIAGAYLAAGQVPPLRILEGLSGCFPSGLVPRLPLDQALARAHQWLTHRADLMQTMTTRLLEHNIKAAAQG</sequence>